<dbReference type="EMBL" id="FMKA01000002">
    <property type="protein sequence ID" value="SCP95742.1"/>
    <property type="molecule type" value="Genomic_DNA"/>
</dbReference>
<dbReference type="Gene3D" id="3.20.20.80">
    <property type="entry name" value="Glycosidases"/>
    <property type="match status" value="2"/>
</dbReference>
<dbReference type="PANTHER" id="PTHR43405">
    <property type="entry name" value="GLYCOSYL HYDROLASE DIGH"/>
    <property type="match status" value="1"/>
</dbReference>
<protein>
    <submittedName>
        <fullName evidence="4">Uncharacterized lipoprotein YddW, UPF0748 family</fullName>
    </submittedName>
</protein>
<dbReference type="InterPro" id="IPR038255">
    <property type="entry name" value="PBS_linker_sf"/>
</dbReference>
<feature type="domain" description="Glycosyl hydrolase-like 10" evidence="2">
    <location>
        <begin position="44"/>
        <end position="136"/>
    </location>
</feature>
<keyword evidence="1" id="KW-0732">Signal</keyword>
<gene>
    <name evidence="4" type="ORF">SAMN05421730_1002165</name>
</gene>
<dbReference type="Proteomes" id="UP000199315">
    <property type="component" value="Unassembled WGS sequence"/>
</dbReference>
<evidence type="ECO:0000259" key="3">
    <source>
        <dbReference type="Pfam" id="PF13946"/>
    </source>
</evidence>
<name>A0A1D3TQE3_9FIRM</name>
<evidence type="ECO:0000256" key="1">
    <source>
        <dbReference type="ARBA" id="ARBA00022729"/>
    </source>
</evidence>
<keyword evidence="5" id="KW-1185">Reference proteome</keyword>
<evidence type="ECO:0000313" key="4">
    <source>
        <dbReference type="EMBL" id="SCP95742.1"/>
    </source>
</evidence>
<sequence>MDKIFRIKKMAGLLAVTMLLAFVTAFSGITGSGLKAEAADMEQRAVWISYLDYAGLKDKSQAEFTANINAMYDKAKSENLNTVIVQVRAFNDAIYPSAYFGWCSYITSNPAGPGYDPLAIMIEAAHSKGLRFEAWINPYRIDSATIHNPGSVDTIYLIVNGVEEIVRNYNVDGIHFDDYFYKGYPEVSVEQKKANVNEMIRIVYWKIKTIKPDVEFGISPQGNIDNCRAAGADVDTWLSNSGYIDYIMPQIYWTDNYGAGGGTAMYSSRLAQWNALNKNNTKMHVGLALYRVADKSAYDIGWSTSSVNLLDQANIAKNAGASGYTLFRYSYLNAAAARTELDNLKSVQEDRSKVEAFVTRLYRNILDREPDAGGLKYWSDALLYGNQTGASVAEGFLFCSEFEQKNIGDSQYVDILYSTCLDRAADAAGKTVWLESLTAGMSRRGVFAGFISSNEFKGICQNCGISAGNVALTEARDQNAGVTRYVYRCYQQALGRTPETEGLNYWTGLILNKTVTPEAAAKGFLESAEFRSKNYSDTEYVKTLYRLFLNREYDEGGLAYWLEKLAGGSSREEVMFGFSKSPEFNGLLQNYGL</sequence>
<evidence type="ECO:0000259" key="2">
    <source>
        <dbReference type="Pfam" id="PF02638"/>
    </source>
</evidence>
<dbReference type="OrthoDB" id="43070at2"/>
<evidence type="ECO:0000313" key="5">
    <source>
        <dbReference type="Proteomes" id="UP000199315"/>
    </source>
</evidence>
<keyword evidence="4" id="KW-0449">Lipoprotein</keyword>
<dbReference type="RefSeq" id="WP_091230352.1">
    <property type="nucleotide sequence ID" value="NZ_FMKA01000002.1"/>
</dbReference>
<dbReference type="PANTHER" id="PTHR43405:SF1">
    <property type="entry name" value="GLYCOSYL HYDROLASE DIGH"/>
    <property type="match status" value="1"/>
</dbReference>
<feature type="domain" description="DUF4214" evidence="3">
    <location>
        <begin position="521"/>
        <end position="586"/>
    </location>
</feature>
<dbReference type="SUPFAM" id="SSF51445">
    <property type="entry name" value="(Trans)glycosidases"/>
    <property type="match status" value="2"/>
</dbReference>
<organism evidence="4 5">
    <name type="scientific">Anaerobium acetethylicum</name>
    <dbReference type="NCBI Taxonomy" id="1619234"/>
    <lineage>
        <taxon>Bacteria</taxon>
        <taxon>Bacillati</taxon>
        <taxon>Bacillota</taxon>
        <taxon>Clostridia</taxon>
        <taxon>Lachnospirales</taxon>
        <taxon>Lachnospiraceae</taxon>
        <taxon>Anaerobium</taxon>
    </lineage>
</organism>
<dbReference type="STRING" id="1619234.SAMN05421730_1002165"/>
<dbReference type="InterPro" id="IPR025282">
    <property type="entry name" value="DUF4214"/>
</dbReference>
<dbReference type="InterPro" id="IPR003790">
    <property type="entry name" value="GHL10"/>
</dbReference>
<dbReference type="Pfam" id="PF02638">
    <property type="entry name" value="GHL10"/>
    <property type="match status" value="3"/>
</dbReference>
<dbReference type="InterPro" id="IPR052177">
    <property type="entry name" value="Divisome_Glycosyl_Hydrolase"/>
</dbReference>
<feature type="domain" description="Glycosyl hydrolase-like 10" evidence="2">
    <location>
        <begin position="191"/>
        <end position="303"/>
    </location>
</feature>
<dbReference type="Pfam" id="PF13946">
    <property type="entry name" value="DUF4214"/>
    <property type="match status" value="2"/>
</dbReference>
<feature type="domain" description="Glycosyl hydrolase-like 10" evidence="2">
    <location>
        <begin position="147"/>
        <end position="182"/>
    </location>
</feature>
<proteinExistence type="predicted"/>
<dbReference type="Gene3D" id="1.10.3130.20">
    <property type="entry name" value="Phycobilisome linker domain"/>
    <property type="match status" value="2"/>
</dbReference>
<reference evidence="4 5" key="1">
    <citation type="submission" date="2016-09" db="EMBL/GenBank/DDBJ databases">
        <authorList>
            <person name="Capua I."/>
            <person name="De Benedictis P."/>
            <person name="Joannis T."/>
            <person name="Lombin L.H."/>
            <person name="Cattoli G."/>
        </authorList>
    </citation>
    <scope>NUCLEOTIDE SEQUENCE [LARGE SCALE GENOMIC DNA]</scope>
    <source>
        <strain evidence="4 5">GluBS11</strain>
    </source>
</reference>
<accession>A0A1D3TQE3</accession>
<dbReference type="AlphaFoldDB" id="A0A1D3TQE3"/>
<feature type="domain" description="DUF4214" evidence="3">
    <location>
        <begin position="393"/>
        <end position="458"/>
    </location>
</feature>
<dbReference type="InterPro" id="IPR017853">
    <property type="entry name" value="GH"/>
</dbReference>